<evidence type="ECO:0000256" key="1">
    <source>
        <dbReference type="SAM" id="MobiDB-lite"/>
    </source>
</evidence>
<sequence length="598" mass="66686">MLLSSALGRLRGASRDQPSPQPTEPQRSTISPLSNCGDRVGRDPVFEVTGYKSLLAEDAIPDLQRILASIANTVLAISEGDGLRNALKVGHSHIPRVEHLTESTQVLELEGTIFKLLQHIRALRNHARPIGRLPPELLSTVFELVAAPTAGDSAPTLKDIVSLTHVCRYWRAILLNHNGVWSDLHLKGQDPGLVARQLERCGGAALSVNVHLQYWMFRRENVRLLNNFRGALTEIRLHQNQIRRLVVHIACCGAFHGYFNFDLPNLEELVWEDLCVQHAITHNSTPPEPERNRLPRLRHLSVKRSLHWPMEFTNGLTTFKLEGQMMVPSDKLVSFLQRNLDLESLELINLHVPYQWLSPNPIELHHLTNLSIRNVEHGHIFPHVAVPALKRLEIGPFEQPPRWVASVWSSLQLPPKINSLTITCHANGNISVVGFDASSEQLLSLEENSVGIRLTPVFKALSDASLDLVTTLRLDEEGVNPWDQAPTAPILGLLRSLPQLRQVDLGWDSLTGKVIACLNDHRGLCPELKGLRVKVSGQSCSSIFKSVQELVLSRADAEQWLRQVECSVSGADGDTKTVKRLWDSLVLKSGLTSSLRDL</sequence>
<proteinExistence type="predicted"/>
<feature type="region of interest" description="Disordered" evidence="1">
    <location>
        <begin position="9"/>
        <end position="38"/>
    </location>
</feature>
<reference evidence="3" key="2">
    <citation type="submission" date="2020-11" db="EMBL/GenBank/DDBJ databases">
        <authorList>
            <consortium name="DOE Joint Genome Institute"/>
            <person name="Kuo A."/>
            <person name="Miyauchi S."/>
            <person name="Kiss E."/>
            <person name="Drula E."/>
            <person name="Kohler A."/>
            <person name="Sanchez-Garcia M."/>
            <person name="Andreopoulos B."/>
            <person name="Barry K.W."/>
            <person name="Bonito G."/>
            <person name="Buee M."/>
            <person name="Carver A."/>
            <person name="Chen C."/>
            <person name="Cichocki N."/>
            <person name="Clum A."/>
            <person name="Culley D."/>
            <person name="Crous P.W."/>
            <person name="Fauchery L."/>
            <person name="Girlanda M."/>
            <person name="Hayes R."/>
            <person name="Keri Z."/>
            <person name="Labutti K."/>
            <person name="Lipzen A."/>
            <person name="Lombard V."/>
            <person name="Magnuson J."/>
            <person name="Maillard F."/>
            <person name="Morin E."/>
            <person name="Murat C."/>
            <person name="Nolan M."/>
            <person name="Ohm R."/>
            <person name="Pangilinan J."/>
            <person name="Pereira M."/>
            <person name="Perotto S."/>
            <person name="Peter M."/>
            <person name="Riley R."/>
            <person name="Sitrit Y."/>
            <person name="Stielow B."/>
            <person name="Szollosi G."/>
            <person name="Zifcakova L."/>
            <person name="Stursova M."/>
            <person name="Spatafora J.W."/>
            <person name="Tedersoo L."/>
            <person name="Vaario L.-M."/>
            <person name="Yamada A."/>
            <person name="Yan M."/>
            <person name="Wang P."/>
            <person name="Xu J."/>
            <person name="Bruns T."/>
            <person name="Baldrian P."/>
            <person name="Vilgalys R."/>
            <person name="Henrissat B."/>
            <person name="Grigoriev I.V."/>
            <person name="Hibbett D."/>
            <person name="Nagy L.G."/>
            <person name="Martin F.M."/>
        </authorList>
    </citation>
    <scope>NUCLEOTIDE SEQUENCE</scope>
    <source>
        <strain evidence="3">UH-Tt-Lm1</strain>
    </source>
</reference>
<name>A0A9P6HHC6_9AGAM</name>
<accession>A0A9P6HHC6</accession>
<organism evidence="3 4">
    <name type="scientific">Thelephora terrestris</name>
    <dbReference type="NCBI Taxonomy" id="56493"/>
    <lineage>
        <taxon>Eukaryota</taxon>
        <taxon>Fungi</taxon>
        <taxon>Dikarya</taxon>
        <taxon>Basidiomycota</taxon>
        <taxon>Agaricomycotina</taxon>
        <taxon>Agaricomycetes</taxon>
        <taxon>Thelephorales</taxon>
        <taxon>Thelephoraceae</taxon>
        <taxon>Thelephora</taxon>
    </lineage>
</organism>
<feature type="domain" description="F-box" evidence="2">
    <location>
        <begin position="130"/>
        <end position="186"/>
    </location>
</feature>
<dbReference type="Pfam" id="PF12937">
    <property type="entry name" value="F-box-like"/>
    <property type="match status" value="1"/>
</dbReference>
<dbReference type="InterPro" id="IPR032675">
    <property type="entry name" value="LRR_dom_sf"/>
</dbReference>
<dbReference type="SUPFAM" id="SSF81383">
    <property type="entry name" value="F-box domain"/>
    <property type="match status" value="1"/>
</dbReference>
<gene>
    <name evidence="3" type="ORF">BJ322DRAFT_1107319</name>
</gene>
<keyword evidence="4" id="KW-1185">Reference proteome</keyword>
<dbReference type="SUPFAM" id="SSF52047">
    <property type="entry name" value="RNI-like"/>
    <property type="match status" value="1"/>
</dbReference>
<feature type="compositionally biased region" description="Polar residues" evidence="1">
    <location>
        <begin position="24"/>
        <end position="34"/>
    </location>
</feature>
<dbReference type="Proteomes" id="UP000736335">
    <property type="component" value="Unassembled WGS sequence"/>
</dbReference>
<evidence type="ECO:0000313" key="3">
    <source>
        <dbReference type="EMBL" id="KAF9787256.1"/>
    </source>
</evidence>
<reference evidence="3" key="1">
    <citation type="journal article" date="2020" name="Nat. Commun.">
        <title>Large-scale genome sequencing of mycorrhizal fungi provides insights into the early evolution of symbiotic traits.</title>
        <authorList>
            <person name="Miyauchi S."/>
            <person name="Kiss E."/>
            <person name="Kuo A."/>
            <person name="Drula E."/>
            <person name="Kohler A."/>
            <person name="Sanchez-Garcia M."/>
            <person name="Morin E."/>
            <person name="Andreopoulos B."/>
            <person name="Barry K.W."/>
            <person name="Bonito G."/>
            <person name="Buee M."/>
            <person name="Carver A."/>
            <person name="Chen C."/>
            <person name="Cichocki N."/>
            <person name="Clum A."/>
            <person name="Culley D."/>
            <person name="Crous P.W."/>
            <person name="Fauchery L."/>
            <person name="Girlanda M."/>
            <person name="Hayes R.D."/>
            <person name="Keri Z."/>
            <person name="LaButti K."/>
            <person name="Lipzen A."/>
            <person name="Lombard V."/>
            <person name="Magnuson J."/>
            <person name="Maillard F."/>
            <person name="Murat C."/>
            <person name="Nolan M."/>
            <person name="Ohm R.A."/>
            <person name="Pangilinan J."/>
            <person name="Pereira M.F."/>
            <person name="Perotto S."/>
            <person name="Peter M."/>
            <person name="Pfister S."/>
            <person name="Riley R."/>
            <person name="Sitrit Y."/>
            <person name="Stielow J.B."/>
            <person name="Szollosi G."/>
            <person name="Zifcakova L."/>
            <person name="Stursova M."/>
            <person name="Spatafora J.W."/>
            <person name="Tedersoo L."/>
            <person name="Vaario L.M."/>
            <person name="Yamada A."/>
            <person name="Yan M."/>
            <person name="Wang P."/>
            <person name="Xu J."/>
            <person name="Bruns T."/>
            <person name="Baldrian P."/>
            <person name="Vilgalys R."/>
            <person name="Dunand C."/>
            <person name="Henrissat B."/>
            <person name="Grigoriev I.V."/>
            <person name="Hibbett D."/>
            <person name="Nagy L.G."/>
            <person name="Martin F.M."/>
        </authorList>
    </citation>
    <scope>NUCLEOTIDE SEQUENCE</scope>
    <source>
        <strain evidence="3">UH-Tt-Lm1</strain>
    </source>
</reference>
<dbReference type="Gene3D" id="1.20.1280.50">
    <property type="match status" value="1"/>
</dbReference>
<dbReference type="AlphaFoldDB" id="A0A9P6HHC6"/>
<dbReference type="OrthoDB" id="3252786at2759"/>
<dbReference type="InterPro" id="IPR001810">
    <property type="entry name" value="F-box_dom"/>
</dbReference>
<evidence type="ECO:0000259" key="2">
    <source>
        <dbReference type="Pfam" id="PF12937"/>
    </source>
</evidence>
<dbReference type="Gene3D" id="3.80.10.10">
    <property type="entry name" value="Ribonuclease Inhibitor"/>
    <property type="match status" value="1"/>
</dbReference>
<dbReference type="EMBL" id="WIUZ02000005">
    <property type="protein sequence ID" value="KAF9787256.1"/>
    <property type="molecule type" value="Genomic_DNA"/>
</dbReference>
<protein>
    <recommendedName>
        <fullName evidence="2">F-box domain-containing protein</fullName>
    </recommendedName>
</protein>
<evidence type="ECO:0000313" key="4">
    <source>
        <dbReference type="Proteomes" id="UP000736335"/>
    </source>
</evidence>
<dbReference type="InterPro" id="IPR036047">
    <property type="entry name" value="F-box-like_dom_sf"/>
</dbReference>
<comment type="caution">
    <text evidence="3">The sequence shown here is derived from an EMBL/GenBank/DDBJ whole genome shotgun (WGS) entry which is preliminary data.</text>
</comment>